<sequence length="958" mass="110103">MEFVDGQTLENMQTATLPHHITTFNIVMTAISAFMRFLTIIMNCCLAYEYWRSESYTYCHWTIMSIVIPLFITTLIYAHVLIASDSGKQPVAHTRQFWRLVASYLFRDASTLNWALKYTEAKRRGDKLAEIECYRRYLKEDCNIGFLRLFDSFLETAPQKILQLAIVLQNTKSLTCNKYRAYHVRALTFLVYFLSLAWCLVAYNRSNRLVQLDKYDIGTKGLFVQFWFLLCLTASRTICIAYLASIFPMETFVACLLHLLLCGTVVFIADTPKFAKTALTNYILCLAFGAVYIFIFTPVSDGPTKARNILWEDADFPAIQSSVFYYQTPPFTFQWKRIAELNNAQASFLNENAEFDVVPGKMGDRWLVSCLGVLYSLRNLFYRVVPADQSLDKAMGIYRFRLWWCGEWVEVLVDDRLPTINGRLAFMQPQSSNCFWASLLEKAIAKLHGSYEALKYGTRSDGLTDLLGGVVKCMPIIADTIRPQTLKDHLATTCIVTCIAVKNAAVQKKNTAERLSNGILLNVNYRLSCLDKVETVMGDSVQLVRIKDTFSSKPFGDKTNFTGDWSPTSKTWERVSSTERGRLLAQLELGEFWISFYDFVHTFTSLEIVYLDSDTANGEQMLKGRPLHWKMKMYQGQWKRGVTAGGCRNHESFHINPQLLVSIQEKQDIVIALNQHTAVEPKVIGFTMYMWNRDYSLNECLQKDFFKNQVSFLNSDYGNTRHVSYHTQLDIGHYVLMPTTYEPAEEAQFTVRILGTSSFRLSCLETQTMILLDPFPALKTDDNVQKIKSICQYEPVYMQLADENKTINCFELHELLEACLPNDYIKGCANIDICRKVIALQDKTGSGRITFQQFKTFMVNLKSWQGVFKIYTKEKAGILRAERLRDALYDIGFQLSTDIMNCLIQRYIRKDGTLRLSDFVSAVIQLTTAFNQFHSKNYNQVNVIEVHLHDWIKSILSC</sequence>
<dbReference type="Gene3D" id="2.60.120.380">
    <property type="match status" value="1"/>
</dbReference>
<dbReference type="AlphaFoldDB" id="A0A484AZ17"/>
<dbReference type="InterPro" id="IPR038765">
    <property type="entry name" value="Papain-like_cys_pep_sf"/>
</dbReference>
<dbReference type="OrthoDB" id="6136301at2759"/>
<dbReference type="InterPro" id="IPR001300">
    <property type="entry name" value="Peptidase_C2_calpain_cat"/>
</dbReference>
<evidence type="ECO:0000256" key="5">
    <source>
        <dbReference type="ARBA" id="ARBA00022989"/>
    </source>
</evidence>
<feature type="transmembrane region" description="Helical" evidence="8">
    <location>
        <begin position="58"/>
        <end position="82"/>
    </location>
</feature>
<dbReference type="CDD" id="cd00044">
    <property type="entry name" value="CysPc"/>
    <property type="match status" value="1"/>
</dbReference>
<reference evidence="11 12" key="1">
    <citation type="journal article" date="2019" name="J. Hered.">
        <title>An Improved Genome Assembly for Drosophila navojoa, the Basal Species in the mojavensis Cluster.</title>
        <authorList>
            <person name="Vanderlinde T."/>
            <person name="Dupim E.G."/>
            <person name="Nazario-Yepiz N.O."/>
            <person name="Carvalho A.B."/>
        </authorList>
    </citation>
    <scope>NUCLEOTIDE SEQUENCE [LARGE SCALE GENOMIC DNA]</scope>
    <source>
        <strain evidence="11">Navoj_Jal97</strain>
        <tissue evidence="11">Whole organism</tissue>
    </source>
</reference>
<dbReference type="PANTHER" id="PTHR10183">
    <property type="entry name" value="CALPAIN"/>
    <property type="match status" value="1"/>
</dbReference>
<dbReference type="FunFam" id="2.60.120.380:FF:000018">
    <property type="entry name" value="Calpain-c"/>
    <property type="match status" value="1"/>
</dbReference>
<dbReference type="Pfam" id="PF01067">
    <property type="entry name" value="Calpain_III"/>
    <property type="match status" value="1"/>
</dbReference>
<dbReference type="PANTHER" id="PTHR10183:SF394">
    <property type="entry name" value="CALPAIN-C"/>
    <property type="match status" value="1"/>
</dbReference>
<dbReference type="InterPro" id="IPR033883">
    <property type="entry name" value="C2_III"/>
</dbReference>
<comment type="caution">
    <text evidence="7">Lacks conserved residue(s) required for the propagation of feature annotation.</text>
</comment>
<dbReference type="InterPro" id="IPR022683">
    <property type="entry name" value="Calpain_III"/>
</dbReference>
<name>A0A484AZ17_DRONA</name>
<dbReference type="Proteomes" id="UP000295192">
    <property type="component" value="Unassembled WGS sequence"/>
</dbReference>
<dbReference type="GO" id="GO:0006508">
    <property type="term" value="P:proteolysis"/>
    <property type="evidence" value="ECO:0007669"/>
    <property type="project" value="InterPro"/>
</dbReference>
<dbReference type="PROSITE" id="PS50203">
    <property type="entry name" value="CALPAIN_CAT"/>
    <property type="match status" value="1"/>
</dbReference>
<evidence type="ECO:0000256" key="3">
    <source>
        <dbReference type="ARBA" id="ARBA00008789"/>
    </source>
</evidence>
<evidence type="ECO:0000313" key="11">
    <source>
        <dbReference type="EMBL" id="TDG40825.1"/>
    </source>
</evidence>
<evidence type="ECO:0000259" key="10">
    <source>
        <dbReference type="PROSITE" id="PS50222"/>
    </source>
</evidence>
<protein>
    <recommendedName>
        <fullName evidence="8">XK-related protein</fullName>
    </recommendedName>
</protein>
<evidence type="ECO:0000259" key="9">
    <source>
        <dbReference type="PROSITE" id="PS50203"/>
    </source>
</evidence>
<dbReference type="OMA" id="HIVMEPR"/>
<dbReference type="InterPro" id="IPR018629">
    <property type="entry name" value="XK-rel"/>
</dbReference>
<comment type="similarity">
    <text evidence="3 8">Belongs to the XK family.</text>
</comment>
<keyword evidence="6 8" id="KW-0472">Membrane</keyword>
<comment type="subcellular location">
    <subcellularLocation>
        <location evidence="1 8">Membrane</location>
        <topology evidence="1 8">Multi-pass membrane protein</topology>
    </subcellularLocation>
</comment>
<comment type="caution">
    <text evidence="11">The sequence shown here is derived from an EMBL/GenBank/DDBJ whole genome shotgun (WGS) entry which is preliminary data.</text>
</comment>
<dbReference type="InterPro" id="IPR022684">
    <property type="entry name" value="Calpain_cysteine_protease"/>
</dbReference>
<feature type="transmembrane region" description="Helical" evidence="8">
    <location>
        <begin position="182"/>
        <end position="203"/>
    </location>
</feature>
<keyword evidence="4 8" id="KW-0812">Transmembrane</keyword>
<gene>
    <name evidence="11" type="ORF">AWZ03_012756</name>
</gene>
<dbReference type="PRINTS" id="PR00704">
    <property type="entry name" value="CALPAIN"/>
</dbReference>
<feature type="domain" description="EF-hand" evidence="10">
    <location>
        <begin position="829"/>
        <end position="864"/>
    </location>
</feature>
<comment type="similarity">
    <text evidence="2">Belongs to the peptidase C2 family.</text>
</comment>
<feature type="transmembrane region" description="Helical" evidence="8">
    <location>
        <begin position="26"/>
        <end position="46"/>
    </location>
</feature>
<dbReference type="GO" id="GO:0005737">
    <property type="term" value="C:cytoplasm"/>
    <property type="evidence" value="ECO:0007669"/>
    <property type="project" value="TreeGrafter"/>
</dbReference>
<dbReference type="SMART" id="SM00230">
    <property type="entry name" value="CysPc"/>
    <property type="match status" value="1"/>
</dbReference>
<feature type="transmembrane region" description="Helical" evidence="8">
    <location>
        <begin position="281"/>
        <end position="299"/>
    </location>
</feature>
<dbReference type="SUPFAM" id="SSF47473">
    <property type="entry name" value="EF-hand"/>
    <property type="match status" value="1"/>
</dbReference>
<dbReference type="SUPFAM" id="SSF49758">
    <property type="entry name" value="Calpain large subunit, middle domain (domain III)"/>
    <property type="match status" value="1"/>
</dbReference>
<dbReference type="GO" id="GO:0005886">
    <property type="term" value="C:plasma membrane"/>
    <property type="evidence" value="ECO:0007669"/>
    <property type="project" value="UniProtKB-ARBA"/>
</dbReference>
<dbReference type="InterPro" id="IPR036213">
    <property type="entry name" value="Calpain_III_sf"/>
</dbReference>
<dbReference type="STRING" id="7232.A0A484AZ17"/>
<evidence type="ECO:0000256" key="4">
    <source>
        <dbReference type="ARBA" id="ARBA00022692"/>
    </source>
</evidence>
<evidence type="ECO:0000256" key="6">
    <source>
        <dbReference type="ARBA" id="ARBA00023136"/>
    </source>
</evidence>
<dbReference type="Pfam" id="PF00648">
    <property type="entry name" value="Peptidase_C2"/>
    <property type="match status" value="1"/>
</dbReference>
<keyword evidence="12" id="KW-1185">Reference proteome</keyword>
<evidence type="ECO:0000256" key="8">
    <source>
        <dbReference type="RuleBase" id="RU910716"/>
    </source>
</evidence>
<feature type="domain" description="Calpain catalytic" evidence="9">
    <location>
        <begin position="310"/>
        <end position="612"/>
    </location>
</feature>
<dbReference type="EMBL" id="LSRL02000475">
    <property type="protein sequence ID" value="TDG40825.1"/>
    <property type="molecule type" value="Genomic_DNA"/>
</dbReference>
<dbReference type="InterPro" id="IPR022682">
    <property type="entry name" value="Calpain_domain_III"/>
</dbReference>
<dbReference type="PROSITE" id="PS50222">
    <property type="entry name" value="EF_HAND_2"/>
    <property type="match status" value="1"/>
</dbReference>
<keyword evidence="5 8" id="KW-1133">Transmembrane helix</keyword>
<dbReference type="InterPro" id="IPR011992">
    <property type="entry name" value="EF-hand-dom_pair"/>
</dbReference>
<dbReference type="FunFam" id="1.10.238.10:FF:000300">
    <property type="entry name" value="Calpain-C"/>
    <property type="match status" value="1"/>
</dbReference>
<dbReference type="GO" id="GO:0004198">
    <property type="term" value="F:calcium-dependent cysteine-type endopeptidase activity"/>
    <property type="evidence" value="ECO:0007669"/>
    <property type="project" value="InterPro"/>
</dbReference>
<feature type="transmembrane region" description="Helical" evidence="8">
    <location>
        <begin position="224"/>
        <end position="245"/>
    </location>
</feature>
<evidence type="ECO:0000256" key="2">
    <source>
        <dbReference type="ARBA" id="ARBA00007623"/>
    </source>
</evidence>
<organism evidence="11 12">
    <name type="scientific">Drosophila navojoa</name>
    <name type="common">Fruit fly</name>
    <dbReference type="NCBI Taxonomy" id="7232"/>
    <lineage>
        <taxon>Eukaryota</taxon>
        <taxon>Metazoa</taxon>
        <taxon>Ecdysozoa</taxon>
        <taxon>Arthropoda</taxon>
        <taxon>Hexapoda</taxon>
        <taxon>Insecta</taxon>
        <taxon>Pterygota</taxon>
        <taxon>Neoptera</taxon>
        <taxon>Endopterygota</taxon>
        <taxon>Diptera</taxon>
        <taxon>Brachycera</taxon>
        <taxon>Muscomorpha</taxon>
        <taxon>Ephydroidea</taxon>
        <taxon>Drosophilidae</taxon>
        <taxon>Drosophila</taxon>
    </lineage>
</organism>
<evidence type="ECO:0000256" key="1">
    <source>
        <dbReference type="ARBA" id="ARBA00004141"/>
    </source>
</evidence>
<dbReference type="CDD" id="cd00214">
    <property type="entry name" value="Calpain_III"/>
    <property type="match status" value="1"/>
</dbReference>
<dbReference type="SUPFAM" id="SSF54001">
    <property type="entry name" value="Cysteine proteinases"/>
    <property type="match status" value="1"/>
</dbReference>
<evidence type="ECO:0000256" key="7">
    <source>
        <dbReference type="PROSITE-ProRule" id="PRU00239"/>
    </source>
</evidence>
<proteinExistence type="inferred from homology"/>
<dbReference type="Gene3D" id="3.90.70.10">
    <property type="entry name" value="Cysteine proteinases"/>
    <property type="match status" value="1"/>
</dbReference>
<feature type="transmembrane region" description="Helical" evidence="8">
    <location>
        <begin position="251"/>
        <end position="269"/>
    </location>
</feature>
<dbReference type="Pfam" id="PF09815">
    <property type="entry name" value="XK-related"/>
    <property type="match status" value="1"/>
</dbReference>
<dbReference type="SMART" id="SM00720">
    <property type="entry name" value="calpain_III"/>
    <property type="match status" value="1"/>
</dbReference>
<dbReference type="InterPro" id="IPR002048">
    <property type="entry name" value="EF_hand_dom"/>
</dbReference>
<dbReference type="Gene3D" id="1.10.238.10">
    <property type="entry name" value="EF-hand"/>
    <property type="match status" value="1"/>
</dbReference>
<dbReference type="GO" id="GO:0005509">
    <property type="term" value="F:calcium ion binding"/>
    <property type="evidence" value="ECO:0007669"/>
    <property type="project" value="InterPro"/>
</dbReference>
<accession>A0A484AZ17</accession>
<evidence type="ECO:0000313" key="12">
    <source>
        <dbReference type="Proteomes" id="UP000295192"/>
    </source>
</evidence>